<comment type="caution">
    <text evidence="11">The sequence shown here is derived from an EMBL/GenBank/DDBJ whole genome shotgun (WGS) entry which is preliminary data.</text>
</comment>
<evidence type="ECO:0000256" key="9">
    <source>
        <dbReference type="ARBA" id="ARBA00023136"/>
    </source>
</evidence>
<dbReference type="PANTHER" id="PTHR21049">
    <property type="entry name" value="RIBOPHORIN I"/>
    <property type="match status" value="1"/>
</dbReference>
<gene>
    <name evidence="11" type="primary">OST1</name>
    <name evidence="11" type="ORF">LTR09_001248</name>
</gene>
<evidence type="ECO:0000256" key="6">
    <source>
        <dbReference type="ARBA" id="ARBA00022729"/>
    </source>
</evidence>
<evidence type="ECO:0000313" key="12">
    <source>
        <dbReference type="Proteomes" id="UP001271007"/>
    </source>
</evidence>
<dbReference type="InterPro" id="IPR007676">
    <property type="entry name" value="Ribophorin_I"/>
</dbReference>
<dbReference type="PANTHER" id="PTHR21049:SF0">
    <property type="entry name" value="DOLICHYL-DIPHOSPHOOLIGOSACCHARIDE--PROTEIN GLYCOSYLTRANSFERASE SUBUNIT 1"/>
    <property type="match status" value="1"/>
</dbReference>
<feature type="signal peptide" evidence="10">
    <location>
        <begin position="1"/>
        <end position="17"/>
    </location>
</feature>
<dbReference type="Proteomes" id="UP001271007">
    <property type="component" value="Unassembled WGS sequence"/>
</dbReference>
<keyword evidence="9 10" id="KW-0472">Membrane</keyword>
<keyword evidence="5 10" id="KW-0812">Transmembrane</keyword>
<keyword evidence="7 10" id="KW-0256">Endoplasmic reticulum</keyword>
<comment type="subunit">
    <text evidence="10">Component of the oligosaccharyltransferase (OST) complex.</text>
</comment>
<organism evidence="11 12">
    <name type="scientific">Extremus antarcticus</name>
    <dbReference type="NCBI Taxonomy" id="702011"/>
    <lineage>
        <taxon>Eukaryota</taxon>
        <taxon>Fungi</taxon>
        <taxon>Dikarya</taxon>
        <taxon>Ascomycota</taxon>
        <taxon>Pezizomycotina</taxon>
        <taxon>Dothideomycetes</taxon>
        <taxon>Dothideomycetidae</taxon>
        <taxon>Mycosphaerellales</taxon>
        <taxon>Extremaceae</taxon>
        <taxon>Extremus</taxon>
    </lineage>
</organism>
<name>A0AAJ0GIJ6_9PEZI</name>
<dbReference type="AlphaFoldDB" id="A0AAJ0GIJ6"/>
<keyword evidence="8 10" id="KW-1133">Transmembrane helix</keyword>
<dbReference type="EMBL" id="JAWDJX010000002">
    <property type="protein sequence ID" value="KAK3058170.1"/>
    <property type="molecule type" value="Genomic_DNA"/>
</dbReference>
<evidence type="ECO:0000256" key="7">
    <source>
        <dbReference type="ARBA" id="ARBA00022824"/>
    </source>
</evidence>
<evidence type="ECO:0000256" key="8">
    <source>
        <dbReference type="ARBA" id="ARBA00022989"/>
    </source>
</evidence>
<keyword evidence="6 10" id="KW-0732">Signal</keyword>
<comment type="pathway">
    <text evidence="3 10">Protein modification; protein glycosylation.</text>
</comment>
<evidence type="ECO:0000256" key="5">
    <source>
        <dbReference type="ARBA" id="ARBA00022692"/>
    </source>
</evidence>
<keyword evidence="12" id="KW-1185">Reference proteome</keyword>
<dbReference type="GO" id="GO:0008250">
    <property type="term" value="C:oligosaccharyltransferase complex"/>
    <property type="evidence" value="ECO:0007669"/>
    <property type="project" value="UniProtKB-UniRule"/>
</dbReference>
<evidence type="ECO:0000256" key="10">
    <source>
        <dbReference type="RuleBase" id="RU361143"/>
    </source>
</evidence>
<comment type="function">
    <text evidence="1 10">Subunit of the oligosaccharyl transferase (OST) complex that catalyzes the initial transfer of a defined glycan (Glc(3)Man(9)GlcNAc(2) in eukaryotes) from the lipid carrier dolichol-pyrophosphate to an asparagine residue within an Asn-X-Ser/Thr consensus motif in nascent polypeptide chains, the first step in protein N-glycosylation. N-glycosylation occurs cotranslationally and the complex associates with the Sec61 complex at the channel-forming translocon complex that mediates protein translocation across the endoplasmic reticulum (ER). All subunits are required for a maximal enzyme activity.</text>
</comment>
<dbReference type="GO" id="GO:0018279">
    <property type="term" value="P:protein N-linked glycosylation via asparagine"/>
    <property type="evidence" value="ECO:0007669"/>
    <property type="project" value="TreeGrafter"/>
</dbReference>
<comment type="subcellular location">
    <subcellularLocation>
        <location evidence="2 10">Endoplasmic reticulum membrane</location>
        <topology evidence="2 10">Single-pass type I membrane protein</topology>
    </subcellularLocation>
</comment>
<sequence>MRLIQWASLGLISLVAADSNLTLESRNILPSTFKPPQHFQNVNLVRNINLEKNYVRETVNVVIENVGKEAQSEYFLPFEPGTIARIGGLEARDKKDPEKGGFVAEVAVTDEQSSTQFYKITLPTPLQPKGQLTLSISYWTLASLNPLPAQIGQTDKQYVLYTFSAYAPSAYLTQKQKTKLKLPTTDVPDAVTLPKSLNTEGKEDPQKQGTSFTYGPYSEIEAGALQEVSVRYEFTKPLTHSKLLERDVEVSHWGGNVAFEERHWLTNRAASLKNHFSRVAYQQSAYYNPPMAALKELRFPLAIGSEDPYFIDDIGNVSTSRFRTNMREANLELKPRYPVFGGWNYSFRVGWNGDLSGYVRRLKTGSDGFVLKVPFLDGPKQVEGIEYERVVTRVILPEGAINVHFETTIPLISNTTSLHRTFMDTLGRTTLELTAINVVDELRDRELVVMYDYPFSARFRKPLTIFGGILLVFVVSWVVGNLDVSIGSKVKAA</sequence>
<evidence type="ECO:0000256" key="1">
    <source>
        <dbReference type="ARBA" id="ARBA00002791"/>
    </source>
</evidence>
<reference evidence="11" key="1">
    <citation type="submission" date="2023-04" db="EMBL/GenBank/DDBJ databases">
        <title>Black Yeasts Isolated from many extreme environments.</title>
        <authorList>
            <person name="Coleine C."/>
            <person name="Stajich J.E."/>
            <person name="Selbmann L."/>
        </authorList>
    </citation>
    <scope>NUCLEOTIDE SEQUENCE</scope>
    <source>
        <strain evidence="11">CCFEE 5312</strain>
    </source>
</reference>
<evidence type="ECO:0000256" key="2">
    <source>
        <dbReference type="ARBA" id="ARBA00004115"/>
    </source>
</evidence>
<protein>
    <recommendedName>
        <fullName evidence="10">Dolichyl-diphosphooligosaccharide--protein glycosyltransferase subunit 1</fullName>
    </recommendedName>
</protein>
<feature type="transmembrane region" description="Helical" evidence="10">
    <location>
        <begin position="463"/>
        <end position="482"/>
    </location>
</feature>
<comment type="similarity">
    <text evidence="4 10">Belongs to the OST1 family.</text>
</comment>
<evidence type="ECO:0000256" key="3">
    <source>
        <dbReference type="ARBA" id="ARBA00004922"/>
    </source>
</evidence>
<feature type="chain" id="PRO_5042317826" description="Dolichyl-diphosphooligosaccharide--protein glycosyltransferase subunit 1" evidence="10">
    <location>
        <begin position="18"/>
        <end position="493"/>
    </location>
</feature>
<proteinExistence type="inferred from homology"/>
<evidence type="ECO:0000313" key="11">
    <source>
        <dbReference type="EMBL" id="KAK3058170.1"/>
    </source>
</evidence>
<accession>A0AAJ0GIJ6</accession>
<dbReference type="Pfam" id="PF04597">
    <property type="entry name" value="Ribophorin_I"/>
    <property type="match status" value="1"/>
</dbReference>
<evidence type="ECO:0000256" key="4">
    <source>
        <dbReference type="ARBA" id="ARBA00008905"/>
    </source>
</evidence>